<comment type="similarity">
    <text evidence="2">Belongs to the skp family.</text>
</comment>
<feature type="compositionally biased region" description="Basic and acidic residues" evidence="3">
    <location>
        <begin position="101"/>
        <end position="119"/>
    </location>
</feature>
<reference evidence="6" key="1">
    <citation type="journal article" date="2019" name="Int. J. Syst. Evol. Microbiol.">
        <title>The Global Catalogue of Microorganisms (GCM) 10K type strain sequencing project: providing services to taxonomists for standard genome sequencing and annotation.</title>
        <authorList>
            <consortium name="The Broad Institute Genomics Platform"/>
            <consortium name="The Broad Institute Genome Sequencing Center for Infectious Disease"/>
            <person name="Wu L."/>
            <person name="Ma J."/>
        </authorList>
    </citation>
    <scope>NUCLEOTIDE SEQUENCE [LARGE SCALE GENOMIC DNA]</scope>
    <source>
        <strain evidence="6">JCM 17110</strain>
    </source>
</reference>
<dbReference type="RefSeq" id="WP_344956100.1">
    <property type="nucleotide sequence ID" value="NZ_BAABCX010000001.1"/>
</dbReference>
<dbReference type="InterPro" id="IPR024930">
    <property type="entry name" value="Skp_dom_sf"/>
</dbReference>
<dbReference type="PANTHER" id="PTHR35089">
    <property type="entry name" value="CHAPERONE PROTEIN SKP"/>
    <property type="match status" value="1"/>
</dbReference>
<dbReference type="Gene3D" id="3.30.910.20">
    <property type="entry name" value="Skp domain"/>
    <property type="match status" value="1"/>
</dbReference>
<dbReference type="PANTHER" id="PTHR35089:SF1">
    <property type="entry name" value="CHAPERONE PROTEIN SKP"/>
    <property type="match status" value="1"/>
</dbReference>
<feature type="region of interest" description="Disordered" evidence="3">
    <location>
        <begin position="94"/>
        <end position="119"/>
    </location>
</feature>
<proteinExistence type="inferred from homology"/>
<gene>
    <name evidence="5" type="ORF">GCM10022394_13450</name>
</gene>
<dbReference type="InterPro" id="IPR005632">
    <property type="entry name" value="Chaperone_Skp"/>
</dbReference>
<name>A0ABP6VL10_9GAMM</name>
<evidence type="ECO:0000313" key="5">
    <source>
        <dbReference type="EMBL" id="GAA3535178.1"/>
    </source>
</evidence>
<organism evidence="5 6">
    <name type="scientific">Zobellella aerophila</name>
    <dbReference type="NCBI Taxonomy" id="870480"/>
    <lineage>
        <taxon>Bacteria</taxon>
        <taxon>Pseudomonadati</taxon>
        <taxon>Pseudomonadota</taxon>
        <taxon>Gammaproteobacteria</taxon>
        <taxon>Aeromonadales</taxon>
        <taxon>Aeromonadaceae</taxon>
        <taxon>Zobellella</taxon>
    </lineage>
</organism>
<dbReference type="Pfam" id="PF03938">
    <property type="entry name" value="OmpH"/>
    <property type="match status" value="1"/>
</dbReference>
<comment type="caution">
    <text evidence="5">The sequence shown here is derived from an EMBL/GenBank/DDBJ whole genome shotgun (WGS) entry which is preliminary data.</text>
</comment>
<evidence type="ECO:0000313" key="6">
    <source>
        <dbReference type="Proteomes" id="UP001500795"/>
    </source>
</evidence>
<evidence type="ECO:0000256" key="4">
    <source>
        <dbReference type="SAM" id="SignalP"/>
    </source>
</evidence>
<evidence type="ECO:0000256" key="3">
    <source>
        <dbReference type="SAM" id="MobiDB-lite"/>
    </source>
</evidence>
<evidence type="ECO:0000256" key="2">
    <source>
        <dbReference type="PIRNR" id="PIRNR002094"/>
    </source>
</evidence>
<feature type="signal peptide" evidence="4">
    <location>
        <begin position="1"/>
        <end position="22"/>
    </location>
</feature>
<evidence type="ECO:0000256" key="1">
    <source>
        <dbReference type="ARBA" id="ARBA00022729"/>
    </source>
</evidence>
<dbReference type="SMART" id="SM00935">
    <property type="entry name" value="OmpH"/>
    <property type="match status" value="1"/>
</dbReference>
<feature type="chain" id="PRO_5046375150" evidence="4">
    <location>
        <begin position="23"/>
        <end position="167"/>
    </location>
</feature>
<accession>A0ABP6VL10</accession>
<dbReference type="EMBL" id="BAABCX010000001">
    <property type="protein sequence ID" value="GAA3535178.1"/>
    <property type="molecule type" value="Genomic_DNA"/>
</dbReference>
<keyword evidence="1 4" id="KW-0732">Signal</keyword>
<keyword evidence="6" id="KW-1185">Reference proteome</keyword>
<dbReference type="PIRSF" id="PIRSF002094">
    <property type="entry name" value="OMP26_Skp"/>
    <property type="match status" value="1"/>
</dbReference>
<dbReference type="Proteomes" id="UP001500795">
    <property type="component" value="Unassembled WGS sequence"/>
</dbReference>
<protein>
    <submittedName>
        <fullName evidence="5">OmpH family outer membrane protein</fullName>
    </submittedName>
</protein>
<sequence>MKQMVKIFGVIALMLAAGLAQAQNVKIAVVDTAAVFQKMPQREATMNQLKKEFEGRVRDVQKLEADGRSYIEKQQKDMAFMNEEQKAQAQRKLNEMQSEYVQKRRSLEEDQMRREHEERQKMLGRIKAAIDEITKAEGYQLVLERSAAIYVSPALDITSQVISRVSK</sequence>
<dbReference type="SUPFAM" id="SSF111384">
    <property type="entry name" value="OmpH-like"/>
    <property type="match status" value="1"/>
</dbReference>